<evidence type="ECO:0000313" key="2">
    <source>
        <dbReference type="Proteomes" id="UP000525432"/>
    </source>
</evidence>
<sequence>MTNTTNYQALITGGSRGIGAAIASALESQVIQIIAPKRSKKVKIGGQTAW</sequence>
<name>A0A841UZM8_MICAE</name>
<dbReference type="InterPro" id="IPR036291">
    <property type="entry name" value="NAD(P)-bd_dom_sf"/>
</dbReference>
<protein>
    <submittedName>
        <fullName evidence="1">Uncharacterized protein</fullName>
    </submittedName>
</protein>
<dbReference type="Proteomes" id="UP000525432">
    <property type="component" value="Unassembled WGS sequence"/>
</dbReference>
<dbReference type="SUPFAM" id="SSF51735">
    <property type="entry name" value="NAD(P)-binding Rossmann-fold domains"/>
    <property type="match status" value="1"/>
</dbReference>
<dbReference type="EMBL" id="JACEGC010000085">
    <property type="protein sequence ID" value="MBC1196651.1"/>
    <property type="molecule type" value="Genomic_DNA"/>
</dbReference>
<proteinExistence type="predicted"/>
<accession>A0A841UZM8</accession>
<organism evidence="1 2">
    <name type="scientific">Microcystis aeruginosa BLCC-F158</name>
    <dbReference type="NCBI Taxonomy" id="2755316"/>
    <lineage>
        <taxon>Bacteria</taxon>
        <taxon>Bacillati</taxon>
        <taxon>Cyanobacteriota</taxon>
        <taxon>Cyanophyceae</taxon>
        <taxon>Oscillatoriophycideae</taxon>
        <taxon>Chroococcales</taxon>
        <taxon>Microcystaceae</taxon>
        <taxon>Microcystis</taxon>
    </lineage>
</organism>
<reference evidence="1 2" key="1">
    <citation type="submission" date="2020-07" db="EMBL/GenBank/DDBJ databases">
        <title>Genomes of two Microcystis aeruginosa (Cyanobacteria) strains from Florida (USA) with disparate toxicogenic potential.</title>
        <authorList>
            <person name="Lefler F.W."/>
            <person name="Barbosa M."/>
            <person name="Berthold D.E."/>
            <person name="Laughinghouse H.D. IV."/>
        </authorList>
    </citation>
    <scope>NUCLEOTIDE SEQUENCE [LARGE SCALE GENOMIC DNA]</scope>
    <source>
        <strain evidence="1 2">BLCCF158</strain>
    </source>
</reference>
<comment type="caution">
    <text evidence="1">The sequence shown here is derived from an EMBL/GenBank/DDBJ whole genome shotgun (WGS) entry which is preliminary data.</text>
</comment>
<evidence type="ECO:0000313" key="1">
    <source>
        <dbReference type="EMBL" id="MBC1196651.1"/>
    </source>
</evidence>
<dbReference type="Gene3D" id="3.40.50.720">
    <property type="entry name" value="NAD(P)-binding Rossmann-like Domain"/>
    <property type="match status" value="1"/>
</dbReference>
<gene>
    <name evidence="1" type="ORF">H0901_15675</name>
</gene>
<dbReference type="RefSeq" id="WP_159297205.1">
    <property type="nucleotide sequence ID" value="NZ_JACEGC010000085.1"/>
</dbReference>
<dbReference type="AlphaFoldDB" id="A0A841UZM8"/>